<comment type="caution">
    <text evidence="1">The sequence shown here is derived from an EMBL/GenBank/DDBJ whole genome shotgun (WGS) entry which is preliminary data.</text>
</comment>
<dbReference type="EMBL" id="CASHSV030000109">
    <property type="protein sequence ID" value="CAJ2646580.1"/>
    <property type="molecule type" value="Genomic_DNA"/>
</dbReference>
<reference evidence="1" key="1">
    <citation type="submission" date="2023-10" db="EMBL/GenBank/DDBJ databases">
        <authorList>
            <person name="Rodriguez Cubillos JULIANA M."/>
            <person name="De Vega J."/>
        </authorList>
    </citation>
    <scope>NUCLEOTIDE SEQUENCE</scope>
</reference>
<sequence length="253" mass="28795">MKNSRQQNHYGNPNNGRPGSLGWPEAMKLMSWNCQGLGNPRIVRALRKLIANNKPDIIFLMETKLHNLPPNFKNQFAATYSFFSVDCTLNGDKGKSGGLILLWNNCTCQINIKDMNFNYIDMGDLNLIIKDSEKYGGNPLENNITMLFRSTLNSCDLQDLGYKGNIYTWENKQQSHNLIKARLDRFLANSAWKTLFPNYCNSHLLRYKSDHAPILLDFNSISVGPRYKAISHQGRSYLVACGAGAFTKFWLNT</sequence>
<name>A0ACB0JNL1_TRIPR</name>
<protein>
    <submittedName>
        <fullName evidence="1">Uncharacterized protein</fullName>
    </submittedName>
</protein>
<gene>
    <name evidence="1" type="ORF">MILVUS5_LOCUS15266</name>
</gene>
<accession>A0ACB0JNL1</accession>
<evidence type="ECO:0000313" key="2">
    <source>
        <dbReference type="Proteomes" id="UP001177021"/>
    </source>
</evidence>
<proteinExistence type="predicted"/>
<keyword evidence="2" id="KW-1185">Reference proteome</keyword>
<organism evidence="1 2">
    <name type="scientific">Trifolium pratense</name>
    <name type="common">Red clover</name>
    <dbReference type="NCBI Taxonomy" id="57577"/>
    <lineage>
        <taxon>Eukaryota</taxon>
        <taxon>Viridiplantae</taxon>
        <taxon>Streptophyta</taxon>
        <taxon>Embryophyta</taxon>
        <taxon>Tracheophyta</taxon>
        <taxon>Spermatophyta</taxon>
        <taxon>Magnoliopsida</taxon>
        <taxon>eudicotyledons</taxon>
        <taxon>Gunneridae</taxon>
        <taxon>Pentapetalae</taxon>
        <taxon>rosids</taxon>
        <taxon>fabids</taxon>
        <taxon>Fabales</taxon>
        <taxon>Fabaceae</taxon>
        <taxon>Papilionoideae</taxon>
        <taxon>50 kb inversion clade</taxon>
        <taxon>NPAAA clade</taxon>
        <taxon>Hologalegina</taxon>
        <taxon>IRL clade</taxon>
        <taxon>Trifolieae</taxon>
        <taxon>Trifolium</taxon>
    </lineage>
</organism>
<evidence type="ECO:0000313" key="1">
    <source>
        <dbReference type="EMBL" id="CAJ2646580.1"/>
    </source>
</evidence>
<dbReference type="Proteomes" id="UP001177021">
    <property type="component" value="Unassembled WGS sequence"/>
</dbReference>